<keyword evidence="4 7" id="KW-0812">Transmembrane</keyword>
<dbReference type="GO" id="GO:0005886">
    <property type="term" value="C:plasma membrane"/>
    <property type="evidence" value="ECO:0007669"/>
    <property type="project" value="UniProtKB-SubCell"/>
</dbReference>
<evidence type="ECO:0000256" key="7">
    <source>
        <dbReference type="SAM" id="Phobius"/>
    </source>
</evidence>
<protein>
    <recommendedName>
        <fullName evidence="8">Major facilitator superfamily (MFS) profile domain-containing protein</fullName>
    </recommendedName>
</protein>
<name>A0A0D6X9V4_THEFI</name>
<keyword evidence="6 7" id="KW-0472">Membrane</keyword>
<evidence type="ECO:0000256" key="6">
    <source>
        <dbReference type="ARBA" id="ARBA00023136"/>
    </source>
</evidence>
<feature type="transmembrane region" description="Helical" evidence="7">
    <location>
        <begin position="100"/>
        <end position="124"/>
    </location>
</feature>
<dbReference type="AlphaFoldDB" id="A0A0D6X9V4"/>
<dbReference type="OrthoDB" id="24958at2"/>
<feature type="transmembrane region" description="Helical" evidence="7">
    <location>
        <begin position="42"/>
        <end position="61"/>
    </location>
</feature>
<evidence type="ECO:0000256" key="5">
    <source>
        <dbReference type="ARBA" id="ARBA00022989"/>
    </source>
</evidence>
<dbReference type="InterPro" id="IPR011701">
    <property type="entry name" value="MFS"/>
</dbReference>
<evidence type="ECO:0000256" key="3">
    <source>
        <dbReference type="ARBA" id="ARBA00022475"/>
    </source>
</evidence>
<dbReference type="SUPFAM" id="SSF103473">
    <property type="entry name" value="MFS general substrate transporter"/>
    <property type="match status" value="2"/>
</dbReference>
<evidence type="ECO:0000256" key="1">
    <source>
        <dbReference type="ARBA" id="ARBA00004651"/>
    </source>
</evidence>
<proteinExistence type="predicted"/>
<dbReference type="GO" id="GO:0022857">
    <property type="term" value="F:transmembrane transporter activity"/>
    <property type="evidence" value="ECO:0007669"/>
    <property type="project" value="InterPro"/>
</dbReference>
<dbReference type="PANTHER" id="PTHR23517">
    <property type="entry name" value="RESISTANCE PROTEIN MDTM, PUTATIVE-RELATED-RELATED"/>
    <property type="match status" value="1"/>
</dbReference>
<keyword evidence="3" id="KW-1003">Cell membrane</keyword>
<feature type="transmembrane region" description="Helical" evidence="7">
    <location>
        <begin position="136"/>
        <end position="159"/>
    </location>
</feature>
<comment type="caution">
    <text evidence="9">The sequence shown here is derived from an EMBL/GenBank/DDBJ whole genome shotgun (WGS) entry which is preliminary data.</text>
</comment>
<gene>
    <name evidence="9" type="ORF">THFILI_07035</name>
</gene>
<feature type="transmembrane region" description="Helical" evidence="7">
    <location>
        <begin position="327"/>
        <end position="353"/>
    </location>
</feature>
<sequence length="384" mass="41426">MPLLKQHQALSILGFALTLGLLEASRSGFFWAYLVYSHQEAGLSPVIIGTAWTIHALTDTFSRSLGGYLVQRLGLPLFMAGASAAGWIALWLAAHHPGVWTLWGSSLVWGLTFSALWPGLMTMASRIAPQGREGRTLAFTGLLVLPFSGVGTLLTAFLAQRNLDLAYNGLTSFLATSALMSLVLVRYREPILPRKGELYPWRKLLVFLPAAFGQTFAPAMVAPLLIKFADEELGLKVPELAKVIGVGGVVALMGIAWLGRIADRRGPKLPLILGMTFLGAALVWLGQKPSLTEVFLLAVLVGVGFALFLPSWNALVVRLLPEQNRAAVWGTLMMVEGLGSATGPAVGGLIWSLYGPIPVFYSAAAIFILLAVFYSVTLRREAWK</sequence>
<keyword evidence="5 7" id="KW-1133">Transmembrane helix</keyword>
<dbReference type="PROSITE" id="PS50850">
    <property type="entry name" value="MFS"/>
    <property type="match status" value="1"/>
</dbReference>
<evidence type="ECO:0000259" key="8">
    <source>
        <dbReference type="PROSITE" id="PS50850"/>
    </source>
</evidence>
<keyword evidence="2" id="KW-0813">Transport</keyword>
<feature type="domain" description="Major facilitator superfamily (MFS) profile" evidence="8">
    <location>
        <begin position="203"/>
        <end position="384"/>
    </location>
</feature>
<feature type="transmembrane region" description="Helical" evidence="7">
    <location>
        <begin position="165"/>
        <end position="185"/>
    </location>
</feature>
<dbReference type="RefSeq" id="WP_038065128.1">
    <property type="nucleotide sequence ID" value="NZ_JPSL02000039.1"/>
</dbReference>
<dbReference type="Gene3D" id="1.20.1250.20">
    <property type="entry name" value="MFS general substrate transporter like domains"/>
    <property type="match status" value="2"/>
</dbReference>
<evidence type="ECO:0000313" key="10">
    <source>
        <dbReference type="Proteomes" id="UP000030364"/>
    </source>
</evidence>
<feature type="transmembrane region" description="Helical" evidence="7">
    <location>
        <begin position="205"/>
        <end position="228"/>
    </location>
</feature>
<feature type="transmembrane region" description="Helical" evidence="7">
    <location>
        <begin position="359"/>
        <end position="378"/>
    </location>
</feature>
<dbReference type="PANTHER" id="PTHR23517:SF2">
    <property type="entry name" value="MULTIDRUG RESISTANCE PROTEIN MDTH"/>
    <property type="match status" value="1"/>
</dbReference>
<dbReference type="Proteomes" id="UP000030364">
    <property type="component" value="Unassembled WGS sequence"/>
</dbReference>
<reference evidence="9 10" key="1">
    <citation type="journal article" date="2015" name="Genome Announc.">
        <title>Draft Genome Sequence of the Thermophile Thermus filiformis ATCC 43280, Producer of Carotenoid-(Di)glucoside-Branched Fatty Acid (Di)esters and Source of Hyperthermostable Enzymes of Biotechnological Interest.</title>
        <authorList>
            <person name="Mandelli F."/>
            <person name="Oliveira Ramires B."/>
            <person name="Couger M.B."/>
            <person name="Paixao D.A."/>
            <person name="Camilo C.M."/>
            <person name="Polikarpov I."/>
            <person name="Prade R."/>
            <person name="Riano-Pachon D.M."/>
            <person name="Squina F.M."/>
        </authorList>
    </citation>
    <scope>NUCLEOTIDE SEQUENCE [LARGE SCALE GENOMIC DNA]</scope>
    <source>
        <strain evidence="9 10">ATCC 43280</strain>
    </source>
</reference>
<feature type="transmembrane region" description="Helical" evidence="7">
    <location>
        <begin position="294"/>
        <end position="315"/>
    </location>
</feature>
<feature type="transmembrane region" description="Helical" evidence="7">
    <location>
        <begin position="271"/>
        <end position="288"/>
    </location>
</feature>
<dbReference type="InterPro" id="IPR036259">
    <property type="entry name" value="MFS_trans_sf"/>
</dbReference>
<dbReference type="STRING" id="276.THFILI_07035"/>
<organism evidence="9 10">
    <name type="scientific">Thermus filiformis</name>
    <dbReference type="NCBI Taxonomy" id="276"/>
    <lineage>
        <taxon>Bacteria</taxon>
        <taxon>Thermotogati</taxon>
        <taxon>Deinococcota</taxon>
        <taxon>Deinococci</taxon>
        <taxon>Thermales</taxon>
        <taxon>Thermaceae</taxon>
        <taxon>Thermus</taxon>
    </lineage>
</organism>
<evidence type="ECO:0000256" key="4">
    <source>
        <dbReference type="ARBA" id="ARBA00022692"/>
    </source>
</evidence>
<comment type="subcellular location">
    <subcellularLocation>
        <location evidence="1">Cell membrane</location>
        <topology evidence="1">Multi-pass membrane protein</topology>
    </subcellularLocation>
</comment>
<accession>A0A0D6X9V4</accession>
<keyword evidence="10" id="KW-1185">Reference proteome</keyword>
<evidence type="ECO:0000313" key="9">
    <source>
        <dbReference type="EMBL" id="KIX84520.1"/>
    </source>
</evidence>
<dbReference type="InterPro" id="IPR020846">
    <property type="entry name" value="MFS_dom"/>
</dbReference>
<dbReference type="EMBL" id="JPSL02000039">
    <property type="protein sequence ID" value="KIX84520.1"/>
    <property type="molecule type" value="Genomic_DNA"/>
</dbReference>
<dbReference type="Pfam" id="PF07690">
    <property type="entry name" value="MFS_1"/>
    <property type="match status" value="1"/>
</dbReference>
<evidence type="ECO:0000256" key="2">
    <source>
        <dbReference type="ARBA" id="ARBA00022448"/>
    </source>
</evidence>
<feature type="transmembrane region" description="Helical" evidence="7">
    <location>
        <begin position="73"/>
        <end position="94"/>
    </location>
</feature>
<dbReference type="InterPro" id="IPR050171">
    <property type="entry name" value="MFS_Transporters"/>
</dbReference>
<feature type="transmembrane region" description="Helical" evidence="7">
    <location>
        <begin position="240"/>
        <end position="259"/>
    </location>
</feature>